<gene>
    <name evidence="1" type="ORF">CM83_7609</name>
    <name evidence="2" type="ORF">g.97533</name>
</gene>
<dbReference type="EMBL" id="GDHC01015642">
    <property type="protein sequence ID" value="JAQ02987.1"/>
    <property type="molecule type" value="Transcribed_RNA"/>
</dbReference>
<evidence type="ECO:0000313" key="2">
    <source>
        <dbReference type="EMBL" id="JAQ02987.1"/>
    </source>
</evidence>
<proteinExistence type="predicted"/>
<reference evidence="2" key="3">
    <citation type="journal article" date="2016" name="Gigascience">
        <title>De novo construction of an expanded transcriptome assembly for the western tarnished plant bug, Lygus hesperus.</title>
        <authorList>
            <person name="Tassone E.E."/>
            <person name="Geib S.M."/>
            <person name="Hall B."/>
            <person name="Fabrick J.A."/>
            <person name="Brent C.S."/>
            <person name="Hull J.J."/>
        </authorList>
    </citation>
    <scope>NUCLEOTIDE SEQUENCE</scope>
</reference>
<dbReference type="AlphaFoldDB" id="A0A0A9YCG0"/>
<reference evidence="1" key="2">
    <citation type="submission" date="2014-07" db="EMBL/GenBank/DDBJ databases">
        <authorList>
            <person name="Hull J."/>
        </authorList>
    </citation>
    <scope>NUCLEOTIDE SEQUENCE</scope>
</reference>
<protein>
    <submittedName>
        <fullName evidence="1">Uncharacterized protein</fullName>
    </submittedName>
</protein>
<accession>A0A0A9YCG0</accession>
<evidence type="ECO:0000313" key="1">
    <source>
        <dbReference type="EMBL" id="JAG29311.1"/>
    </source>
</evidence>
<sequence length="145" mass="16447">MRPMKPCLIDTNALVPAKALLRLLAAVLIMVQRAQHSLPLHTPLPPHPSLHKKSCLVIAMYQEAEHFVTGPLHMPQSTNATVVVWQIVDLEKALYHHSSLHRSQSRHCTSTHLLRLLPQTPPTQRKVFTRRPIYAGVEPMVHVYL</sequence>
<organism evidence="1">
    <name type="scientific">Lygus hesperus</name>
    <name type="common">Western plant bug</name>
    <dbReference type="NCBI Taxonomy" id="30085"/>
    <lineage>
        <taxon>Eukaryota</taxon>
        <taxon>Metazoa</taxon>
        <taxon>Ecdysozoa</taxon>
        <taxon>Arthropoda</taxon>
        <taxon>Hexapoda</taxon>
        <taxon>Insecta</taxon>
        <taxon>Pterygota</taxon>
        <taxon>Neoptera</taxon>
        <taxon>Paraneoptera</taxon>
        <taxon>Hemiptera</taxon>
        <taxon>Heteroptera</taxon>
        <taxon>Panheteroptera</taxon>
        <taxon>Cimicomorpha</taxon>
        <taxon>Miridae</taxon>
        <taxon>Mirini</taxon>
        <taxon>Lygus</taxon>
    </lineage>
</organism>
<name>A0A0A9YCG0_LYGHE</name>
<reference evidence="1" key="1">
    <citation type="journal article" date="2014" name="PLoS ONE">
        <title>Transcriptome-Based Identification of ABC Transporters in the Western Tarnished Plant Bug Lygus hesperus.</title>
        <authorList>
            <person name="Hull J.J."/>
            <person name="Chaney K."/>
            <person name="Geib S.M."/>
            <person name="Fabrick J.A."/>
            <person name="Brent C.S."/>
            <person name="Walsh D."/>
            <person name="Lavine L.C."/>
        </authorList>
    </citation>
    <scope>NUCLEOTIDE SEQUENCE</scope>
</reference>
<dbReference type="EMBL" id="GBHO01014293">
    <property type="protein sequence ID" value="JAG29311.1"/>
    <property type="molecule type" value="Transcribed_RNA"/>
</dbReference>